<evidence type="ECO:0000256" key="2">
    <source>
        <dbReference type="ARBA" id="ARBA00023295"/>
    </source>
</evidence>
<dbReference type="Gene3D" id="3.90.245.10">
    <property type="entry name" value="Ribonucleoside hydrolase-like"/>
    <property type="match status" value="1"/>
</dbReference>
<protein>
    <submittedName>
        <fullName evidence="4">Purine nucleosidase/pyrimidine-specific ribonucleoside hydrolase</fullName>
    </submittedName>
</protein>
<gene>
    <name evidence="4" type="ORF">EV191_109182</name>
</gene>
<dbReference type="EMBL" id="SLXQ01000009">
    <property type="protein sequence ID" value="TCP49360.1"/>
    <property type="molecule type" value="Genomic_DNA"/>
</dbReference>
<dbReference type="GO" id="GO:0008477">
    <property type="term" value="F:purine nucleosidase activity"/>
    <property type="evidence" value="ECO:0007669"/>
    <property type="project" value="TreeGrafter"/>
</dbReference>
<dbReference type="Proteomes" id="UP000294911">
    <property type="component" value="Unassembled WGS sequence"/>
</dbReference>
<dbReference type="PANTHER" id="PTHR12304">
    <property type="entry name" value="INOSINE-URIDINE PREFERRING NUCLEOSIDE HYDROLASE"/>
    <property type="match status" value="1"/>
</dbReference>
<evidence type="ECO:0000313" key="4">
    <source>
        <dbReference type="EMBL" id="TCP49360.1"/>
    </source>
</evidence>
<evidence type="ECO:0000313" key="5">
    <source>
        <dbReference type="Proteomes" id="UP000294911"/>
    </source>
</evidence>
<dbReference type="CDD" id="cd02651">
    <property type="entry name" value="nuc_hydro_IU_UC_XIUA"/>
    <property type="match status" value="1"/>
</dbReference>
<sequence length="321" mass="33971">MPTRPVLLDCDPGHDDALAIILAAAHPALDLRAISTVAGNQTLPKTTLNARRICTVAGIEDVPIVSGRAAPLRGPALVAEDVHGESGLDGPAFGPPQVPLTSTDGIGYLRDMLRASQAPMTVVATGPLTNIAALLLSAPDVVERIEEIVFMGGSTAEGNTTPYAEFNMIADPEAADIVVHSGVPVTMCGLNVTHQALADDRVCAEIAALNSPLAGICVELLGFFASTYRQLWGFPAPPVHDPVAVARVAEPELVSCELSRVDIELTGSYTRGATVVDRFARTGREPNARVATHLDHERFFAALLDAIRELSTRDPNREDPR</sequence>
<evidence type="ECO:0000259" key="3">
    <source>
        <dbReference type="Pfam" id="PF01156"/>
    </source>
</evidence>
<reference evidence="4 5" key="1">
    <citation type="submission" date="2019-03" db="EMBL/GenBank/DDBJ databases">
        <title>Genomic Encyclopedia of Type Strains, Phase IV (KMG-IV): sequencing the most valuable type-strain genomes for metagenomic binning, comparative biology and taxonomic classification.</title>
        <authorList>
            <person name="Goeker M."/>
        </authorList>
    </citation>
    <scope>NUCLEOTIDE SEQUENCE [LARGE SCALE GENOMIC DNA]</scope>
    <source>
        <strain evidence="4 5">DSM 45765</strain>
    </source>
</reference>
<dbReference type="RefSeq" id="WP_132878648.1">
    <property type="nucleotide sequence ID" value="NZ_SLXQ01000009.1"/>
</dbReference>
<accession>A0A4R2QJ10</accession>
<dbReference type="SUPFAM" id="SSF53590">
    <property type="entry name" value="Nucleoside hydrolase"/>
    <property type="match status" value="1"/>
</dbReference>
<keyword evidence="2" id="KW-0326">Glycosidase</keyword>
<dbReference type="InterPro" id="IPR001910">
    <property type="entry name" value="Inosine/uridine_hydrolase_dom"/>
</dbReference>
<dbReference type="Pfam" id="PF01156">
    <property type="entry name" value="IU_nuc_hydro"/>
    <property type="match status" value="1"/>
</dbReference>
<name>A0A4R2QJ10_9PSEU</name>
<evidence type="ECO:0000256" key="1">
    <source>
        <dbReference type="ARBA" id="ARBA00022801"/>
    </source>
</evidence>
<keyword evidence="5" id="KW-1185">Reference proteome</keyword>
<dbReference type="InterPro" id="IPR036452">
    <property type="entry name" value="Ribo_hydro-like"/>
</dbReference>
<organism evidence="4 5">
    <name type="scientific">Tamaricihabitans halophyticus</name>
    <dbReference type="NCBI Taxonomy" id="1262583"/>
    <lineage>
        <taxon>Bacteria</taxon>
        <taxon>Bacillati</taxon>
        <taxon>Actinomycetota</taxon>
        <taxon>Actinomycetes</taxon>
        <taxon>Pseudonocardiales</taxon>
        <taxon>Pseudonocardiaceae</taxon>
        <taxon>Tamaricihabitans</taxon>
    </lineage>
</organism>
<dbReference type="GO" id="GO:0005829">
    <property type="term" value="C:cytosol"/>
    <property type="evidence" value="ECO:0007669"/>
    <property type="project" value="TreeGrafter"/>
</dbReference>
<dbReference type="InterPro" id="IPR023186">
    <property type="entry name" value="IUNH"/>
</dbReference>
<dbReference type="OrthoDB" id="9797882at2"/>
<dbReference type="PANTHER" id="PTHR12304:SF4">
    <property type="entry name" value="URIDINE NUCLEOSIDASE"/>
    <property type="match status" value="1"/>
</dbReference>
<keyword evidence="1 4" id="KW-0378">Hydrolase</keyword>
<comment type="caution">
    <text evidence="4">The sequence shown here is derived from an EMBL/GenBank/DDBJ whole genome shotgun (WGS) entry which is preliminary data.</text>
</comment>
<dbReference type="AlphaFoldDB" id="A0A4R2QJ10"/>
<feature type="domain" description="Inosine/uridine-preferring nucleoside hydrolase" evidence="3">
    <location>
        <begin position="6"/>
        <end position="300"/>
    </location>
</feature>
<dbReference type="GO" id="GO:0006152">
    <property type="term" value="P:purine nucleoside catabolic process"/>
    <property type="evidence" value="ECO:0007669"/>
    <property type="project" value="TreeGrafter"/>
</dbReference>
<proteinExistence type="predicted"/>